<protein>
    <submittedName>
        <fullName evidence="1">Uncharacterized protein</fullName>
    </submittedName>
</protein>
<comment type="caution">
    <text evidence="1">The sequence shown here is derived from an EMBL/GenBank/DDBJ whole genome shotgun (WGS) entry which is preliminary data.</text>
</comment>
<gene>
    <name evidence="1" type="ORF">TNCV_1075821</name>
</gene>
<dbReference type="AlphaFoldDB" id="A0A8X6SYJ5"/>
<evidence type="ECO:0000313" key="1">
    <source>
        <dbReference type="EMBL" id="GFY17847.1"/>
    </source>
</evidence>
<sequence>MTDGATLAKASVDGACPYEVFITTVAVKIYFASRQSGSRMESYTSTEFADMHLACGSLTALDERHSRCTPNVTPGGKLPVMPSLHTCT</sequence>
<reference evidence="1" key="1">
    <citation type="submission" date="2020-08" db="EMBL/GenBank/DDBJ databases">
        <title>Multicomponent nature underlies the extraordinary mechanical properties of spider dragline silk.</title>
        <authorList>
            <person name="Kono N."/>
            <person name="Nakamura H."/>
            <person name="Mori M."/>
            <person name="Yoshida Y."/>
            <person name="Ohtoshi R."/>
            <person name="Malay A.D."/>
            <person name="Moran D.A.P."/>
            <person name="Tomita M."/>
            <person name="Numata K."/>
            <person name="Arakawa K."/>
        </authorList>
    </citation>
    <scope>NUCLEOTIDE SEQUENCE</scope>
</reference>
<dbReference type="Proteomes" id="UP000887159">
    <property type="component" value="Unassembled WGS sequence"/>
</dbReference>
<proteinExistence type="predicted"/>
<keyword evidence="2" id="KW-1185">Reference proteome</keyword>
<accession>A0A8X6SYJ5</accession>
<name>A0A8X6SYJ5_TRICX</name>
<evidence type="ECO:0000313" key="2">
    <source>
        <dbReference type="Proteomes" id="UP000887159"/>
    </source>
</evidence>
<organism evidence="1 2">
    <name type="scientific">Trichonephila clavipes</name>
    <name type="common">Golden silk orbweaver</name>
    <name type="synonym">Nephila clavipes</name>
    <dbReference type="NCBI Taxonomy" id="2585209"/>
    <lineage>
        <taxon>Eukaryota</taxon>
        <taxon>Metazoa</taxon>
        <taxon>Ecdysozoa</taxon>
        <taxon>Arthropoda</taxon>
        <taxon>Chelicerata</taxon>
        <taxon>Arachnida</taxon>
        <taxon>Araneae</taxon>
        <taxon>Araneomorphae</taxon>
        <taxon>Entelegynae</taxon>
        <taxon>Araneoidea</taxon>
        <taxon>Nephilidae</taxon>
        <taxon>Trichonephila</taxon>
    </lineage>
</organism>
<dbReference type="EMBL" id="BMAU01021346">
    <property type="protein sequence ID" value="GFY17847.1"/>
    <property type="molecule type" value="Genomic_DNA"/>
</dbReference>